<organism evidence="2 3">
    <name type="scientific">Panagrellus redivivus</name>
    <name type="common">Microworm</name>
    <dbReference type="NCBI Taxonomy" id="6233"/>
    <lineage>
        <taxon>Eukaryota</taxon>
        <taxon>Metazoa</taxon>
        <taxon>Ecdysozoa</taxon>
        <taxon>Nematoda</taxon>
        <taxon>Chromadorea</taxon>
        <taxon>Rhabditida</taxon>
        <taxon>Tylenchina</taxon>
        <taxon>Panagrolaimomorpha</taxon>
        <taxon>Panagrolaimoidea</taxon>
        <taxon>Panagrolaimidae</taxon>
        <taxon>Panagrellus</taxon>
    </lineage>
</organism>
<proteinExistence type="predicted"/>
<dbReference type="AlphaFoldDB" id="A0A7E4UU65"/>
<name>A0A7E4UU65_PANRE</name>
<feature type="compositionally biased region" description="Polar residues" evidence="1">
    <location>
        <begin position="105"/>
        <end position="117"/>
    </location>
</feature>
<keyword evidence="2" id="KW-1185">Reference proteome</keyword>
<reference evidence="2" key="1">
    <citation type="journal article" date="2013" name="Genetics">
        <title>The draft genome and transcriptome of Panagrellus redivivus are shaped by the harsh demands of a free-living lifestyle.</title>
        <authorList>
            <person name="Srinivasan J."/>
            <person name="Dillman A.R."/>
            <person name="Macchietto M.G."/>
            <person name="Heikkinen L."/>
            <person name="Lakso M."/>
            <person name="Fracchia K.M."/>
            <person name="Antoshechkin I."/>
            <person name="Mortazavi A."/>
            <person name="Wong G."/>
            <person name="Sternberg P.W."/>
        </authorList>
    </citation>
    <scope>NUCLEOTIDE SEQUENCE [LARGE SCALE GENOMIC DNA]</scope>
    <source>
        <strain evidence="2">MT8872</strain>
    </source>
</reference>
<evidence type="ECO:0000313" key="2">
    <source>
        <dbReference type="Proteomes" id="UP000492821"/>
    </source>
</evidence>
<dbReference type="Proteomes" id="UP000492821">
    <property type="component" value="Unassembled WGS sequence"/>
</dbReference>
<feature type="region of interest" description="Disordered" evidence="1">
    <location>
        <begin position="105"/>
        <end position="144"/>
    </location>
</feature>
<accession>A0A7E4UU65</accession>
<reference evidence="3" key="2">
    <citation type="submission" date="2020-10" db="UniProtKB">
        <authorList>
            <consortium name="WormBaseParasite"/>
        </authorList>
    </citation>
    <scope>IDENTIFICATION</scope>
</reference>
<evidence type="ECO:0000256" key="1">
    <source>
        <dbReference type="SAM" id="MobiDB-lite"/>
    </source>
</evidence>
<feature type="compositionally biased region" description="Basic residues" evidence="1">
    <location>
        <begin position="130"/>
        <end position="144"/>
    </location>
</feature>
<dbReference type="WBParaSite" id="Pan_g12924.t1">
    <property type="protein sequence ID" value="Pan_g12924.t1"/>
    <property type="gene ID" value="Pan_g12924"/>
</dbReference>
<protein>
    <submittedName>
        <fullName evidence="3">Transposase</fullName>
    </submittedName>
</protein>
<sequence length="144" mass="16580">MQQDIFKFHTIIVDPDVFIEHEHYRRQRRGYSYADIALLTMLKVLAQMHLYPSIPLSSGKSYNTDVFSVLTTYSLHYRMANVTTLKLGQCPLPLNVHEEIVNQQSDAELSIDTSSANSKKRGPEQGASPRKNRSSRRWLRNNLS</sequence>
<evidence type="ECO:0000313" key="3">
    <source>
        <dbReference type="WBParaSite" id="Pan_g12924.t1"/>
    </source>
</evidence>